<keyword evidence="2" id="KW-0964">Secreted</keyword>
<feature type="region of interest" description="Disordered" evidence="4">
    <location>
        <begin position="64"/>
        <end position="88"/>
    </location>
</feature>
<name>A0A124SCT8_CYNCS</name>
<proteinExistence type="predicted"/>
<dbReference type="GO" id="GO:0005576">
    <property type="term" value="C:extracellular region"/>
    <property type="evidence" value="ECO:0007669"/>
    <property type="project" value="UniProtKB-SubCell"/>
</dbReference>
<comment type="subcellular location">
    <subcellularLocation>
        <location evidence="1">Secreted</location>
        <location evidence="1">Extracellular space</location>
    </subcellularLocation>
</comment>
<evidence type="ECO:0000256" key="3">
    <source>
        <dbReference type="ARBA" id="ARBA00022729"/>
    </source>
</evidence>
<evidence type="ECO:0000256" key="5">
    <source>
        <dbReference type="SAM" id="SignalP"/>
    </source>
</evidence>
<dbReference type="PANTHER" id="PTHR33599">
    <property type="entry name" value="PROTEIN IDA-LIKE 5"/>
    <property type="match status" value="1"/>
</dbReference>
<dbReference type="GO" id="GO:0010227">
    <property type="term" value="P:floral organ abscission"/>
    <property type="evidence" value="ECO:0007669"/>
    <property type="project" value="InterPro"/>
</dbReference>
<feature type="signal peptide" evidence="5">
    <location>
        <begin position="1"/>
        <end position="33"/>
    </location>
</feature>
<keyword evidence="3 5" id="KW-0732">Signal</keyword>
<comment type="caution">
    <text evidence="6">The sequence shown here is derived from an EMBL/GenBank/DDBJ whole genome shotgun (WGS) entry which is preliminary data.</text>
</comment>
<dbReference type="OMA" id="FILGHCH"/>
<evidence type="ECO:0000313" key="6">
    <source>
        <dbReference type="EMBL" id="KVH94842.1"/>
    </source>
</evidence>
<evidence type="ECO:0000256" key="2">
    <source>
        <dbReference type="ARBA" id="ARBA00022525"/>
    </source>
</evidence>
<dbReference type="EMBL" id="LEKV01004516">
    <property type="protein sequence ID" value="KVH94842.1"/>
    <property type="molecule type" value="Genomic_DNA"/>
</dbReference>
<gene>
    <name evidence="6" type="ORF">Ccrd_003087</name>
</gene>
<evidence type="ECO:0000256" key="4">
    <source>
        <dbReference type="SAM" id="MobiDB-lite"/>
    </source>
</evidence>
<reference evidence="6 7" key="1">
    <citation type="journal article" date="2016" name="Sci. Rep.">
        <title>The genome sequence of the outbreeding globe artichoke constructed de novo incorporating a phase-aware low-pass sequencing strategy of F1 progeny.</title>
        <authorList>
            <person name="Scaglione D."/>
            <person name="Reyes-Chin-Wo S."/>
            <person name="Acquadro A."/>
            <person name="Froenicke L."/>
            <person name="Portis E."/>
            <person name="Beitel C."/>
            <person name="Tirone M."/>
            <person name="Mauro R."/>
            <person name="Lo Monaco A."/>
            <person name="Mauromicale G."/>
            <person name="Faccioli P."/>
            <person name="Cattivelli L."/>
            <person name="Rieseberg L."/>
            <person name="Michelmore R."/>
            <person name="Lanteri S."/>
        </authorList>
    </citation>
    <scope>NUCLEOTIDE SEQUENCE [LARGE SCALE GENOMIC DNA]</scope>
    <source>
        <strain evidence="6">2C</strain>
    </source>
</reference>
<dbReference type="Gramene" id="KVH94842">
    <property type="protein sequence ID" value="KVH94842"/>
    <property type="gene ID" value="Ccrd_003087"/>
</dbReference>
<dbReference type="PANTHER" id="PTHR33599:SF15">
    <property type="entry name" value="PROTEIN IDA-LIKE 2"/>
    <property type="match status" value="1"/>
</dbReference>
<dbReference type="AlphaFoldDB" id="A0A124SCT8"/>
<evidence type="ECO:0000313" key="7">
    <source>
        <dbReference type="Proteomes" id="UP000243975"/>
    </source>
</evidence>
<dbReference type="InterPro" id="IPR039639">
    <property type="entry name" value="IDA-like"/>
</dbReference>
<organism evidence="6 7">
    <name type="scientific">Cynara cardunculus var. scolymus</name>
    <name type="common">Globe artichoke</name>
    <name type="synonym">Cynara scolymus</name>
    <dbReference type="NCBI Taxonomy" id="59895"/>
    <lineage>
        <taxon>Eukaryota</taxon>
        <taxon>Viridiplantae</taxon>
        <taxon>Streptophyta</taxon>
        <taxon>Embryophyta</taxon>
        <taxon>Tracheophyta</taxon>
        <taxon>Spermatophyta</taxon>
        <taxon>Magnoliopsida</taxon>
        <taxon>eudicotyledons</taxon>
        <taxon>Gunneridae</taxon>
        <taxon>Pentapetalae</taxon>
        <taxon>asterids</taxon>
        <taxon>campanulids</taxon>
        <taxon>Asterales</taxon>
        <taxon>Asteraceae</taxon>
        <taxon>Carduoideae</taxon>
        <taxon>Cardueae</taxon>
        <taxon>Carduinae</taxon>
        <taxon>Cynara</taxon>
    </lineage>
</organism>
<feature type="chain" id="PRO_5007176143" evidence="5">
    <location>
        <begin position="34"/>
        <end position="88"/>
    </location>
</feature>
<keyword evidence="7" id="KW-1185">Reference proteome</keyword>
<sequence>MSQYRRALMNLLPWRSLLVFTIFVFFMVGQTECTRTSSDHVFRVVDPNSNHQFSGNFFGFLPKRKTPLPTSGPSRKHNDVGPENWRIP</sequence>
<accession>A0A124SCT8</accession>
<dbReference type="Proteomes" id="UP000243975">
    <property type="component" value="Unassembled WGS sequence"/>
</dbReference>
<protein>
    <submittedName>
        <fullName evidence="6">Uncharacterized protein</fullName>
    </submittedName>
</protein>
<evidence type="ECO:0000256" key="1">
    <source>
        <dbReference type="ARBA" id="ARBA00004239"/>
    </source>
</evidence>